<sequence length="71" mass="8245">MDFVLQRDDKGHDCSRIAYSPSVPIELRLPFREAKNHGANPALRHPGASKSNVIVKRCLKFRLSWWSRKQQ</sequence>
<dbReference type="AlphaFoldDB" id="A0A319BS92"/>
<dbReference type="GeneID" id="37139231"/>
<protein>
    <submittedName>
        <fullName evidence="1">Uncharacterized protein</fullName>
    </submittedName>
</protein>
<gene>
    <name evidence="1" type="ORF">BO82DRAFT_359151</name>
</gene>
<proteinExistence type="predicted"/>
<keyword evidence="2" id="KW-1185">Reference proteome</keyword>
<organism evidence="1 2">
    <name type="scientific">Aspergillus uvarum CBS 121591</name>
    <dbReference type="NCBI Taxonomy" id="1448315"/>
    <lineage>
        <taxon>Eukaryota</taxon>
        <taxon>Fungi</taxon>
        <taxon>Dikarya</taxon>
        <taxon>Ascomycota</taxon>
        <taxon>Pezizomycotina</taxon>
        <taxon>Eurotiomycetes</taxon>
        <taxon>Eurotiomycetidae</taxon>
        <taxon>Eurotiales</taxon>
        <taxon>Aspergillaceae</taxon>
        <taxon>Aspergillus</taxon>
        <taxon>Aspergillus subgen. Circumdati</taxon>
    </lineage>
</organism>
<dbReference type="EMBL" id="KZ821758">
    <property type="protein sequence ID" value="PYH76436.1"/>
    <property type="molecule type" value="Genomic_DNA"/>
</dbReference>
<accession>A0A319BS92</accession>
<name>A0A319BS92_9EURO</name>
<dbReference type="RefSeq" id="XP_025486636.1">
    <property type="nucleotide sequence ID" value="XM_025636490.1"/>
</dbReference>
<evidence type="ECO:0000313" key="1">
    <source>
        <dbReference type="EMBL" id="PYH76436.1"/>
    </source>
</evidence>
<evidence type="ECO:0000313" key="2">
    <source>
        <dbReference type="Proteomes" id="UP000248340"/>
    </source>
</evidence>
<dbReference type="Proteomes" id="UP000248340">
    <property type="component" value="Unassembled WGS sequence"/>
</dbReference>
<reference evidence="1 2" key="1">
    <citation type="submission" date="2016-12" db="EMBL/GenBank/DDBJ databases">
        <title>The genomes of Aspergillus section Nigri reveals drivers in fungal speciation.</title>
        <authorList>
            <consortium name="DOE Joint Genome Institute"/>
            <person name="Vesth T.C."/>
            <person name="Nybo J."/>
            <person name="Theobald S."/>
            <person name="Brandl J."/>
            <person name="Frisvad J.C."/>
            <person name="Nielsen K.F."/>
            <person name="Lyhne E.K."/>
            <person name="Kogle M.E."/>
            <person name="Kuo A."/>
            <person name="Riley R."/>
            <person name="Clum A."/>
            <person name="Nolan M."/>
            <person name="Lipzen A."/>
            <person name="Salamov A."/>
            <person name="Henrissat B."/>
            <person name="Wiebenga A."/>
            <person name="De Vries R.P."/>
            <person name="Grigoriev I.V."/>
            <person name="Mortensen U.H."/>
            <person name="Andersen M.R."/>
            <person name="Baker S.E."/>
        </authorList>
    </citation>
    <scope>NUCLEOTIDE SEQUENCE [LARGE SCALE GENOMIC DNA]</scope>
    <source>
        <strain evidence="1 2">CBS 121591</strain>
    </source>
</reference>
<dbReference type="VEuPathDB" id="FungiDB:BO82DRAFT_359151"/>